<gene>
    <name evidence="2" type="ORF">ACFFJP_00860</name>
</gene>
<keyword evidence="3" id="KW-1185">Reference proteome</keyword>
<dbReference type="PRINTS" id="PR00368">
    <property type="entry name" value="FADPNR"/>
</dbReference>
<evidence type="ECO:0000256" key="1">
    <source>
        <dbReference type="ARBA" id="ARBA00023002"/>
    </source>
</evidence>
<dbReference type="RefSeq" id="WP_377239437.1">
    <property type="nucleotide sequence ID" value="NZ_JBHLXP010000001.1"/>
</dbReference>
<dbReference type="PRINTS" id="PR00469">
    <property type="entry name" value="PNDRDTASEII"/>
</dbReference>
<proteinExistence type="predicted"/>
<dbReference type="Pfam" id="PF13738">
    <property type="entry name" value="Pyr_redox_3"/>
    <property type="match status" value="1"/>
</dbReference>
<comment type="caution">
    <text evidence="2">The sequence shown here is derived from an EMBL/GenBank/DDBJ whole genome shotgun (WGS) entry which is preliminary data.</text>
</comment>
<keyword evidence="1 2" id="KW-0560">Oxidoreductase</keyword>
<name>A0ABV6B7H7_9GAMM</name>
<dbReference type="EMBL" id="JBHLXP010000001">
    <property type="protein sequence ID" value="MFC0046834.1"/>
    <property type="molecule type" value="Genomic_DNA"/>
</dbReference>
<dbReference type="InterPro" id="IPR036188">
    <property type="entry name" value="FAD/NAD-bd_sf"/>
</dbReference>
<dbReference type="EC" id="1.14.13.-" evidence="2"/>
<dbReference type="GO" id="GO:0004497">
    <property type="term" value="F:monooxygenase activity"/>
    <property type="evidence" value="ECO:0007669"/>
    <property type="project" value="UniProtKB-KW"/>
</dbReference>
<protein>
    <submittedName>
        <fullName evidence="2">Flavin-containing monooxygenase</fullName>
        <ecNumber evidence="2">1.14.13.-</ecNumber>
    </submittedName>
</protein>
<sequence length="361" mass="39066">MMLDVIVIGAGQAGLAAAHALTQAGLSFKILEAGNRAAGSWPHYYDSLTLFSPARFSSLPELPFAGDPERYPLRDEVISYLENYARHFDFPLVYQARVRQIVREGEGFLLSTEAGQTFQARAVIAASGPFNQPNIPAFAGLQQFGGRLLHSSAYLRPANVAGSRVAIVGSGNSAVQIAYELAHTHQVMLTARQAPRFMAQRPFGLDLHVWLTRSGLDRLPLGDWFQLNPTTPVLDHGLYRQAFASGALNFRPLFDRVTRDGLQWGDSVEPVDTLIMATGFINSPAYLAGLDGLGAAAAAEQRGGVASQVPGLFFVGTAWQRSHASATLRGVGPDAVHVVKQLQRYLRAKVTAVPVVRACCR</sequence>
<dbReference type="PANTHER" id="PTHR43539">
    <property type="entry name" value="FLAVIN-BINDING MONOOXYGENASE-LIKE PROTEIN (AFU_ORTHOLOGUE AFUA_4G09220)"/>
    <property type="match status" value="1"/>
</dbReference>
<dbReference type="SUPFAM" id="SSF51905">
    <property type="entry name" value="FAD/NAD(P)-binding domain"/>
    <property type="match status" value="2"/>
</dbReference>
<organism evidence="2 3">
    <name type="scientific">Rheinheimera tilapiae</name>
    <dbReference type="NCBI Taxonomy" id="875043"/>
    <lineage>
        <taxon>Bacteria</taxon>
        <taxon>Pseudomonadati</taxon>
        <taxon>Pseudomonadota</taxon>
        <taxon>Gammaproteobacteria</taxon>
        <taxon>Chromatiales</taxon>
        <taxon>Chromatiaceae</taxon>
        <taxon>Rheinheimera</taxon>
    </lineage>
</organism>
<accession>A0ABV6B7H7</accession>
<dbReference type="PANTHER" id="PTHR43539:SF78">
    <property type="entry name" value="FLAVIN-CONTAINING MONOOXYGENASE"/>
    <property type="match status" value="1"/>
</dbReference>
<reference evidence="2 3" key="1">
    <citation type="submission" date="2024-09" db="EMBL/GenBank/DDBJ databases">
        <authorList>
            <person name="Sun Q."/>
            <person name="Mori K."/>
        </authorList>
    </citation>
    <scope>NUCLEOTIDE SEQUENCE [LARGE SCALE GENOMIC DNA]</scope>
    <source>
        <strain evidence="2 3">KCTC 23315</strain>
    </source>
</reference>
<keyword evidence="2" id="KW-0503">Monooxygenase</keyword>
<dbReference type="Gene3D" id="3.50.50.60">
    <property type="entry name" value="FAD/NAD(P)-binding domain"/>
    <property type="match status" value="1"/>
</dbReference>
<evidence type="ECO:0000313" key="2">
    <source>
        <dbReference type="EMBL" id="MFC0046834.1"/>
    </source>
</evidence>
<dbReference type="Proteomes" id="UP001589813">
    <property type="component" value="Unassembled WGS sequence"/>
</dbReference>
<evidence type="ECO:0000313" key="3">
    <source>
        <dbReference type="Proteomes" id="UP001589813"/>
    </source>
</evidence>
<dbReference type="InterPro" id="IPR050982">
    <property type="entry name" value="Auxin_biosynth/cation_transpt"/>
</dbReference>